<evidence type="ECO:0000313" key="3">
    <source>
        <dbReference type="Proteomes" id="UP001341840"/>
    </source>
</evidence>
<keyword evidence="1" id="KW-1133">Transmembrane helix</keyword>
<dbReference type="EMBL" id="JASCZI010060507">
    <property type="protein sequence ID" value="MED6133091.1"/>
    <property type="molecule type" value="Genomic_DNA"/>
</dbReference>
<protein>
    <submittedName>
        <fullName evidence="2">Uncharacterized protein</fullName>
    </submittedName>
</protein>
<keyword evidence="3" id="KW-1185">Reference proteome</keyword>
<feature type="transmembrane region" description="Helical" evidence="1">
    <location>
        <begin position="34"/>
        <end position="54"/>
    </location>
</feature>
<organism evidence="2 3">
    <name type="scientific">Stylosanthes scabra</name>
    <dbReference type="NCBI Taxonomy" id="79078"/>
    <lineage>
        <taxon>Eukaryota</taxon>
        <taxon>Viridiplantae</taxon>
        <taxon>Streptophyta</taxon>
        <taxon>Embryophyta</taxon>
        <taxon>Tracheophyta</taxon>
        <taxon>Spermatophyta</taxon>
        <taxon>Magnoliopsida</taxon>
        <taxon>eudicotyledons</taxon>
        <taxon>Gunneridae</taxon>
        <taxon>Pentapetalae</taxon>
        <taxon>rosids</taxon>
        <taxon>fabids</taxon>
        <taxon>Fabales</taxon>
        <taxon>Fabaceae</taxon>
        <taxon>Papilionoideae</taxon>
        <taxon>50 kb inversion clade</taxon>
        <taxon>dalbergioids sensu lato</taxon>
        <taxon>Dalbergieae</taxon>
        <taxon>Pterocarpus clade</taxon>
        <taxon>Stylosanthes</taxon>
    </lineage>
</organism>
<accession>A0ABU6SA50</accession>
<evidence type="ECO:0000313" key="2">
    <source>
        <dbReference type="EMBL" id="MED6133091.1"/>
    </source>
</evidence>
<comment type="caution">
    <text evidence="2">The sequence shown here is derived from an EMBL/GenBank/DDBJ whole genome shotgun (WGS) entry which is preliminary data.</text>
</comment>
<evidence type="ECO:0000256" key="1">
    <source>
        <dbReference type="SAM" id="Phobius"/>
    </source>
</evidence>
<keyword evidence="1" id="KW-0812">Transmembrane</keyword>
<proteinExistence type="predicted"/>
<sequence>MPPVRVTVPSSSAATERRSFFLNLPRNAISRPHYYLQFVASISFFLLIFVCGFLRLGQRLIFVDENGRTHHMTLHKGRFSGTIIAGIGELMRFYNLTRGDTAMARYAGRNFFHIRVSGLDGVAVA</sequence>
<keyword evidence="1" id="KW-0472">Membrane</keyword>
<gene>
    <name evidence="2" type="ORF">PIB30_025243</name>
</gene>
<name>A0ABU6SA50_9FABA</name>
<dbReference type="Proteomes" id="UP001341840">
    <property type="component" value="Unassembled WGS sequence"/>
</dbReference>
<reference evidence="2 3" key="1">
    <citation type="journal article" date="2023" name="Plants (Basel)">
        <title>Bridging the Gap: Combining Genomics and Transcriptomics Approaches to Understand Stylosanthes scabra, an Orphan Legume from the Brazilian Caatinga.</title>
        <authorList>
            <person name="Ferreira-Neto J.R.C."/>
            <person name="da Silva M.D."/>
            <person name="Binneck E."/>
            <person name="de Melo N.F."/>
            <person name="da Silva R.H."/>
            <person name="de Melo A.L.T.M."/>
            <person name="Pandolfi V."/>
            <person name="Bustamante F.O."/>
            <person name="Brasileiro-Vidal A.C."/>
            <person name="Benko-Iseppon A.M."/>
        </authorList>
    </citation>
    <scope>NUCLEOTIDE SEQUENCE [LARGE SCALE GENOMIC DNA]</scope>
    <source>
        <tissue evidence="2">Leaves</tissue>
    </source>
</reference>